<keyword evidence="3" id="KW-0677">Repeat</keyword>
<sequence length="547" mass="61178">MNLELLNPFSQSFPENFETSIDAAALCARFNPRGTFAGHFIAVGRVDGVVTVLDFETKGVVRWLEGHVKAVTTVCWSQNSRYLLTASRDWNAIIWDLSAAAAELPEGERRHTVRFDAPVTSAHLHPRNSQMLVVTLHTQVQPVFVDLRPEIGGRWELTTTQEEEEEAMDEDDEDAPRKTTEIATICRFNPKGDLIYVGTSKGNINIWDVQTKAFLWSESTGTTSGIKHMEFDRSGTNLVINSNDRCIRVIPLSPTPPVQSEAEDDEEPPVESTPPPPRPPRVPYFDVQHRFRDLVNQTPWNGCGFSRDGDYIIGGAGHKASHNVYIWDRENGGLLKILEGPKDPLEDLDWHPLRPLIASVSSLGLIHIWVTGITENWSAYAPGFEELDENLEYQEKEDEFDIEDESVTKRRKADEQDRPVDILTIDRERSTSPAPIIDDTFDAYDEFVELHPDGDDDEGFYPPPEILSGDYEGEPEPPEQDFLSFRREANGSAAAAAAAAATAAYAIPVAVPEQEFSREISEELGIGGEGEYASTSFSGRRRRAPRR</sequence>
<comment type="caution">
    <text evidence="7">The sequence shown here is derived from an EMBL/GenBank/DDBJ whole genome shotgun (WGS) entry which is preliminary data.</text>
</comment>
<accession>A0A1Y2G365</accession>
<dbReference type="PANTHER" id="PTHR44040:SF1">
    <property type="entry name" value="RETINOBLASTOMA-BINDING PROTEIN 5"/>
    <property type="match status" value="1"/>
</dbReference>
<protein>
    <submittedName>
        <fullName evidence="7">WD40-repeat-containing domain protein</fullName>
    </submittedName>
</protein>
<evidence type="ECO:0000256" key="6">
    <source>
        <dbReference type="SAM" id="MobiDB-lite"/>
    </source>
</evidence>
<dbReference type="PANTHER" id="PTHR44040">
    <property type="entry name" value="RETINOBLASTOMA-BINDING PROTEIN 5"/>
    <property type="match status" value="1"/>
</dbReference>
<dbReference type="FunCoup" id="A0A1Y2G365">
    <property type="interactions" value="838"/>
</dbReference>
<dbReference type="PROSITE" id="PS50294">
    <property type="entry name" value="WD_REPEATS_REGION"/>
    <property type="match status" value="1"/>
</dbReference>
<dbReference type="PROSITE" id="PS50082">
    <property type="entry name" value="WD_REPEATS_2"/>
    <property type="match status" value="2"/>
</dbReference>
<dbReference type="InterPro" id="IPR037850">
    <property type="entry name" value="RBBP5/Swd1"/>
</dbReference>
<dbReference type="GO" id="GO:0048188">
    <property type="term" value="C:Set1C/COMPASS complex"/>
    <property type="evidence" value="ECO:0007669"/>
    <property type="project" value="InterPro"/>
</dbReference>
<evidence type="ECO:0000313" key="7">
    <source>
        <dbReference type="EMBL" id="ORY89400.1"/>
    </source>
</evidence>
<reference evidence="7 8" key="1">
    <citation type="submission" date="2016-07" db="EMBL/GenBank/DDBJ databases">
        <title>Pervasive Adenine N6-methylation of Active Genes in Fungi.</title>
        <authorList>
            <consortium name="DOE Joint Genome Institute"/>
            <person name="Mondo S.J."/>
            <person name="Dannebaum R.O."/>
            <person name="Kuo R.C."/>
            <person name="Labutti K."/>
            <person name="Haridas S."/>
            <person name="Kuo A."/>
            <person name="Salamov A."/>
            <person name="Ahrendt S.R."/>
            <person name="Lipzen A."/>
            <person name="Sullivan W."/>
            <person name="Andreopoulos W.B."/>
            <person name="Clum A."/>
            <person name="Lindquist E."/>
            <person name="Daum C."/>
            <person name="Ramamoorthy G.K."/>
            <person name="Gryganskyi A."/>
            <person name="Culley D."/>
            <person name="Magnuson J.K."/>
            <person name="James T.Y."/>
            <person name="O'Malley M.A."/>
            <person name="Stajich J.E."/>
            <person name="Spatafora J.W."/>
            <person name="Visel A."/>
            <person name="Grigoriev I.V."/>
        </authorList>
    </citation>
    <scope>NUCLEOTIDE SEQUENCE [LARGE SCALE GENOMIC DNA]</scope>
    <source>
        <strain evidence="7 8">62-1032</strain>
    </source>
</reference>
<evidence type="ECO:0000256" key="3">
    <source>
        <dbReference type="ARBA" id="ARBA00022737"/>
    </source>
</evidence>
<feature type="region of interest" description="Disordered" evidence="6">
    <location>
        <begin position="521"/>
        <end position="547"/>
    </location>
</feature>
<dbReference type="OrthoDB" id="196858at2759"/>
<proteinExistence type="predicted"/>
<keyword evidence="8" id="KW-1185">Reference proteome</keyword>
<dbReference type="InterPro" id="IPR015943">
    <property type="entry name" value="WD40/YVTN_repeat-like_dom_sf"/>
</dbReference>
<dbReference type="InterPro" id="IPR019775">
    <property type="entry name" value="WD40_repeat_CS"/>
</dbReference>
<comment type="subcellular location">
    <subcellularLocation>
        <location evidence="1">Nucleus</location>
    </subcellularLocation>
</comment>
<organism evidence="7 8">
    <name type="scientific">Leucosporidium creatinivorum</name>
    <dbReference type="NCBI Taxonomy" id="106004"/>
    <lineage>
        <taxon>Eukaryota</taxon>
        <taxon>Fungi</taxon>
        <taxon>Dikarya</taxon>
        <taxon>Basidiomycota</taxon>
        <taxon>Pucciniomycotina</taxon>
        <taxon>Microbotryomycetes</taxon>
        <taxon>Leucosporidiales</taxon>
        <taxon>Leucosporidium</taxon>
    </lineage>
</organism>
<evidence type="ECO:0000256" key="5">
    <source>
        <dbReference type="PROSITE-ProRule" id="PRU00221"/>
    </source>
</evidence>
<dbReference type="InParanoid" id="A0A1Y2G365"/>
<dbReference type="AlphaFoldDB" id="A0A1Y2G365"/>
<evidence type="ECO:0000313" key="8">
    <source>
        <dbReference type="Proteomes" id="UP000193467"/>
    </source>
</evidence>
<dbReference type="Proteomes" id="UP000193467">
    <property type="component" value="Unassembled WGS sequence"/>
</dbReference>
<dbReference type="InterPro" id="IPR001680">
    <property type="entry name" value="WD40_rpt"/>
</dbReference>
<feature type="compositionally biased region" description="Pro residues" evidence="6">
    <location>
        <begin position="271"/>
        <end position="282"/>
    </location>
</feature>
<keyword evidence="4" id="KW-0539">Nucleus</keyword>
<dbReference type="SUPFAM" id="SSF50978">
    <property type="entry name" value="WD40 repeat-like"/>
    <property type="match status" value="1"/>
</dbReference>
<evidence type="ECO:0000256" key="2">
    <source>
        <dbReference type="ARBA" id="ARBA00022574"/>
    </source>
</evidence>
<dbReference type="Pfam" id="PF00400">
    <property type="entry name" value="WD40"/>
    <property type="match status" value="1"/>
</dbReference>
<feature type="repeat" description="WD" evidence="5">
    <location>
        <begin position="64"/>
        <end position="98"/>
    </location>
</feature>
<feature type="repeat" description="WD" evidence="5">
    <location>
        <begin position="188"/>
        <end position="217"/>
    </location>
</feature>
<keyword evidence="2 5" id="KW-0853">WD repeat</keyword>
<dbReference type="Gene3D" id="2.130.10.10">
    <property type="entry name" value="YVTN repeat-like/Quinoprotein amine dehydrogenase"/>
    <property type="match status" value="2"/>
</dbReference>
<name>A0A1Y2G365_9BASI</name>
<dbReference type="PROSITE" id="PS00678">
    <property type="entry name" value="WD_REPEATS_1"/>
    <property type="match status" value="1"/>
</dbReference>
<feature type="region of interest" description="Disordered" evidence="6">
    <location>
        <begin position="250"/>
        <end position="283"/>
    </location>
</feature>
<dbReference type="SMART" id="SM00320">
    <property type="entry name" value="WD40"/>
    <property type="match status" value="5"/>
</dbReference>
<gene>
    <name evidence="7" type="ORF">BCR35DRAFT_275882</name>
</gene>
<feature type="region of interest" description="Disordered" evidence="6">
    <location>
        <begin position="452"/>
        <end position="481"/>
    </location>
</feature>
<dbReference type="EMBL" id="MCGR01000006">
    <property type="protein sequence ID" value="ORY89400.1"/>
    <property type="molecule type" value="Genomic_DNA"/>
</dbReference>
<evidence type="ECO:0000256" key="1">
    <source>
        <dbReference type="ARBA" id="ARBA00004123"/>
    </source>
</evidence>
<dbReference type="InterPro" id="IPR036322">
    <property type="entry name" value="WD40_repeat_dom_sf"/>
</dbReference>
<evidence type="ECO:0000256" key="4">
    <source>
        <dbReference type="ARBA" id="ARBA00023242"/>
    </source>
</evidence>
<dbReference type="STRING" id="106004.A0A1Y2G365"/>